<dbReference type="Proteomes" id="UP000243719">
    <property type="component" value="Unassembled WGS sequence"/>
</dbReference>
<gene>
    <name evidence="1" type="ORF">SAMN05216551_10727</name>
</gene>
<organism evidence="1 2">
    <name type="scientific">Chitinasiproducens palmae</name>
    <dbReference type="NCBI Taxonomy" id="1770053"/>
    <lineage>
        <taxon>Bacteria</taxon>
        <taxon>Pseudomonadati</taxon>
        <taxon>Pseudomonadota</taxon>
        <taxon>Betaproteobacteria</taxon>
        <taxon>Burkholderiales</taxon>
        <taxon>Burkholderiaceae</taxon>
        <taxon>Chitinasiproducens</taxon>
    </lineage>
</organism>
<dbReference type="EMBL" id="FNLO01000007">
    <property type="protein sequence ID" value="SDV49057.1"/>
    <property type="molecule type" value="Genomic_DNA"/>
</dbReference>
<protein>
    <recommendedName>
        <fullName evidence="3">DUF2783 domain-containing protein</fullName>
    </recommendedName>
</protein>
<name>A0A1H2PRH7_9BURK</name>
<dbReference type="RefSeq" id="WP_091908650.1">
    <property type="nucleotide sequence ID" value="NZ_FNLO01000007.1"/>
</dbReference>
<dbReference type="AlphaFoldDB" id="A0A1H2PRH7"/>
<sequence length="60" mass="6414">MNADQLDDAYTTLCHNIDAVGEQGTSLYLARVAMLLILESEPSVVKAALQAALPTPKGRE</sequence>
<evidence type="ECO:0008006" key="3">
    <source>
        <dbReference type="Google" id="ProtNLM"/>
    </source>
</evidence>
<evidence type="ECO:0000313" key="1">
    <source>
        <dbReference type="EMBL" id="SDV49057.1"/>
    </source>
</evidence>
<dbReference type="OrthoDB" id="8705843at2"/>
<dbReference type="STRING" id="1770053.SAMN05216551_10727"/>
<reference evidence="2" key="1">
    <citation type="submission" date="2016-09" db="EMBL/GenBank/DDBJ databases">
        <authorList>
            <person name="Varghese N."/>
            <person name="Submissions S."/>
        </authorList>
    </citation>
    <scope>NUCLEOTIDE SEQUENCE [LARGE SCALE GENOMIC DNA]</scope>
    <source>
        <strain evidence="2">JS23</strain>
    </source>
</reference>
<evidence type="ECO:0000313" key="2">
    <source>
        <dbReference type="Proteomes" id="UP000243719"/>
    </source>
</evidence>
<proteinExistence type="predicted"/>
<keyword evidence="2" id="KW-1185">Reference proteome</keyword>
<accession>A0A1H2PRH7</accession>